<proteinExistence type="predicted"/>
<dbReference type="WBParaSite" id="PDA_v2.g2153.t1">
    <property type="protein sequence ID" value="PDA_v2.g2153.t1"/>
    <property type="gene ID" value="PDA_v2.g2153"/>
</dbReference>
<protein>
    <recommendedName>
        <fullName evidence="2">Maestro/Maestro-like HEAT-repeats domain-containing protein</fullName>
    </recommendedName>
</protein>
<evidence type="ECO:0000313" key="4">
    <source>
        <dbReference type="WBParaSite" id="PDA_v2.g2153.t1"/>
    </source>
</evidence>
<dbReference type="AlphaFoldDB" id="A0A914PYI6"/>
<reference evidence="4" key="1">
    <citation type="submission" date="2022-11" db="UniProtKB">
        <authorList>
            <consortium name="WormBaseParasite"/>
        </authorList>
    </citation>
    <scope>IDENTIFICATION</scope>
</reference>
<dbReference type="PANTHER" id="PTHR23120">
    <property type="entry name" value="MAESTRO-RELATED HEAT DOMAIN-CONTAINING"/>
    <property type="match status" value="1"/>
</dbReference>
<dbReference type="PANTHER" id="PTHR23120:SF0">
    <property type="entry name" value="MAESTRO HEAT-LIKE REPEAT FAMILY MEMBER 1"/>
    <property type="match status" value="1"/>
</dbReference>
<evidence type="ECO:0000259" key="2">
    <source>
        <dbReference type="Pfam" id="PF23227"/>
    </source>
</evidence>
<organism evidence="3 4">
    <name type="scientific">Panagrolaimus davidi</name>
    <dbReference type="NCBI Taxonomy" id="227884"/>
    <lineage>
        <taxon>Eukaryota</taxon>
        <taxon>Metazoa</taxon>
        <taxon>Ecdysozoa</taxon>
        <taxon>Nematoda</taxon>
        <taxon>Chromadorea</taxon>
        <taxon>Rhabditida</taxon>
        <taxon>Tylenchina</taxon>
        <taxon>Panagrolaimomorpha</taxon>
        <taxon>Panagrolaimoidea</taxon>
        <taxon>Panagrolaimidae</taxon>
        <taxon>Panagrolaimus</taxon>
    </lineage>
</organism>
<dbReference type="PROSITE" id="PS50077">
    <property type="entry name" value="HEAT_REPEAT"/>
    <property type="match status" value="1"/>
</dbReference>
<dbReference type="Gene3D" id="1.25.10.10">
    <property type="entry name" value="Leucine-rich Repeat Variant"/>
    <property type="match status" value="1"/>
</dbReference>
<dbReference type="InterPro" id="IPR011989">
    <property type="entry name" value="ARM-like"/>
</dbReference>
<dbReference type="Proteomes" id="UP000887578">
    <property type="component" value="Unplaced"/>
</dbReference>
<dbReference type="SUPFAM" id="SSF48371">
    <property type="entry name" value="ARM repeat"/>
    <property type="match status" value="1"/>
</dbReference>
<name>A0A914PYI6_9BILA</name>
<dbReference type="InterPro" id="IPR021133">
    <property type="entry name" value="HEAT_type_2"/>
</dbReference>
<dbReference type="InterPro" id="IPR045206">
    <property type="entry name" value="Maestro_heat-like_prot"/>
</dbReference>
<dbReference type="Pfam" id="PF23227">
    <property type="entry name" value="HEAT_MROH2B_C"/>
    <property type="match status" value="1"/>
</dbReference>
<accession>A0A914PYI6</accession>
<evidence type="ECO:0000313" key="3">
    <source>
        <dbReference type="Proteomes" id="UP000887578"/>
    </source>
</evidence>
<dbReference type="InterPro" id="IPR016024">
    <property type="entry name" value="ARM-type_fold"/>
</dbReference>
<feature type="domain" description="Maestro/Maestro-like HEAT-repeats" evidence="2">
    <location>
        <begin position="6"/>
        <end position="280"/>
    </location>
</feature>
<sequence length="284" mass="31434">MLDKVVEELKQFVKDKHLLLAIRGYTAIGTLASSMPNGNIIAQKYAQIAFEAALNGLDDAYDRKDEIAAESICALDSIVIIVEKEFIERFLSNLLLKLRPCFEKENPCLRAVAFSLFGKLGSMIGDSEIFKQNIHENIVSILLHLNDEDDLVKLNCAGVLSKIAPLFSLDTFSTTVSNSLINSKPPHSYSAFLKDIGMILVLSFPDRLNFYALGCSNYFKSQFAQIRSNAALLTGYLLEPLTPALRGTLSKDLVFTSLVQLLRDPSSQVRLSTVKAISCLRSFS</sequence>
<dbReference type="InterPro" id="IPR055406">
    <property type="entry name" value="HEAT_Maestro"/>
</dbReference>
<feature type="repeat" description="HEAT" evidence="1">
    <location>
        <begin position="254"/>
        <end position="284"/>
    </location>
</feature>
<evidence type="ECO:0000256" key="1">
    <source>
        <dbReference type="PROSITE-ProRule" id="PRU00103"/>
    </source>
</evidence>
<dbReference type="GO" id="GO:0005737">
    <property type="term" value="C:cytoplasm"/>
    <property type="evidence" value="ECO:0007669"/>
    <property type="project" value="TreeGrafter"/>
</dbReference>
<keyword evidence="3" id="KW-1185">Reference proteome</keyword>